<gene>
    <name evidence="1" type="ORF">HPB51_001713</name>
</gene>
<accession>A0A9J6DE68</accession>
<dbReference type="AlphaFoldDB" id="A0A9J6DE68"/>
<dbReference type="InterPro" id="IPR013083">
    <property type="entry name" value="Znf_RING/FYVE/PHD"/>
</dbReference>
<keyword evidence="2" id="KW-1185">Reference proteome</keyword>
<evidence type="ECO:0000313" key="1">
    <source>
        <dbReference type="EMBL" id="KAH8020415.1"/>
    </source>
</evidence>
<organism evidence="1 2">
    <name type="scientific">Rhipicephalus microplus</name>
    <name type="common">Cattle tick</name>
    <name type="synonym">Boophilus microplus</name>
    <dbReference type="NCBI Taxonomy" id="6941"/>
    <lineage>
        <taxon>Eukaryota</taxon>
        <taxon>Metazoa</taxon>
        <taxon>Ecdysozoa</taxon>
        <taxon>Arthropoda</taxon>
        <taxon>Chelicerata</taxon>
        <taxon>Arachnida</taxon>
        <taxon>Acari</taxon>
        <taxon>Parasitiformes</taxon>
        <taxon>Ixodida</taxon>
        <taxon>Ixodoidea</taxon>
        <taxon>Ixodidae</taxon>
        <taxon>Rhipicephalinae</taxon>
        <taxon>Rhipicephalus</taxon>
        <taxon>Boophilus</taxon>
    </lineage>
</organism>
<dbReference type="EMBL" id="JABSTU010000009">
    <property type="protein sequence ID" value="KAH8020415.1"/>
    <property type="molecule type" value="Genomic_DNA"/>
</dbReference>
<comment type="caution">
    <text evidence="1">The sequence shown here is derived from an EMBL/GenBank/DDBJ whole genome shotgun (WGS) entry which is preliminary data.</text>
</comment>
<dbReference type="Proteomes" id="UP000821866">
    <property type="component" value="Chromosome 7"/>
</dbReference>
<sequence>MSASSSESEAPSSSEHSMPPVFPATLRGFRCDFLEMREVAFVEPVDRSNMCVCCKNIPGSARRLTCSHIVCDDCHDDAVLEPEEKTLGYGSKAAYSVPAMCPVDYTPFDEAHFHVEPVNLYRLQERLVFCPYVEFGCQFINKLKYLRHHYYNDCYFSPFSSLRGSTEIPEFATLPDTLGWGEPDFEMTLDMFARLDNN</sequence>
<proteinExistence type="predicted"/>
<evidence type="ECO:0008006" key="3">
    <source>
        <dbReference type="Google" id="ProtNLM"/>
    </source>
</evidence>
<evidence type="ECO:0000313" key="2">
    <source>
        <dbReference type="Proteomes" id="UP000821866"/>
    </source>
</evidence>
<protein>
    <recommendedName>
        <fullName evidence="3">RING-type domain-containing protein</fullName>
    </recommendedName>
</protein>
<name>A0A9J6DE68_RHIMP</name>
<reference evidence="1" key="1">
    <citation type="journal article" date="2020" name="Cell">
        <title>Large-Scale Comparative Analyses of Tick Genomes Elucidate Their Genetic Diversity and Vector Capacities.</title>
        <authorList>
            <consortium name="Tick Genome and Microbiome Consortium (TIGMIC)"/>
            <person name="Jia N."/>
            <person name="Wang J."/>
            <person name="Shi W."/>
            <person name="Du L."/>
            <person name="Sun Y."/>
            <person name="Zhan W."/>
            <person name="Jiang J.F."/>
            <person name="Wang Q."/>
            <person name="Zhang B."/>
            <person name="Ji P."/>
            <person name="Bell-Sakyi L."/>
            <person name="Cui X.M."/>
            <person name="Yuan T.T."/>
            <person name="Jiang B.G."/>
            <person name="Yang W.F."/>
            <person name="Lam T.T."/>
            <person name="Chang Q.C."/>
            <person name="Ding S.J."/>
            <person name="Wang X.J."/>
            <person name="Zhu J.G."/>
            <person name="Ruan X.D."/>
            <person name="Zhao L."/>
            <person name="Wei J.T."/>
            <person name="Ye R.Z."/>
            <person name="Que T.C."/>
            <person name="Du C.H."/>
            <person name="Zhou Y.H."/>
            <person name="Cheng J.X."/>
            <person name="Dai P.F."/>
            <person name="Guo W.B."/>
            <person name="Han X.H."/>
            <person name="Huang E.J."/>
            <person name="Li L.F."/>
            <person name="Wei W."/>
            <person name="Gao Y.C."/>
            <person name="Liu J.Z."/>
            <person name="Shao H.Z."/>
            <person name="Wang X."/>
            <person name="Wang C.C."/>
            <person name="Yang T.C."/>
            <person name="Huo Q.B."/>
            <person name="Li W."/>
            <person name="Chen H.Y."/>
            <person name="Chen S.E."/>
            <person name="Zhou L.G."/>
            <person name="Ni X.B."/>
            <person name="Tian J.H."/>
            <person name="Sheng Y."/>
            <person name="Liu T."/>
            <person name="Pan Y.S."/>
            <person name="Xia L.Y."/>
            <person name="Li J."/>
            <person name="Zhao F."/>
            <person name="Cao W.C."/>
        </authorList>
    </citation>
    <scope>NUCLEOTIDE SEQUENCE</scope>
    <source>
        <strain evidence="1">Rmic-2018</strain>
    </source>
</reference>
<dbReference type="Gene3D" id="3.30.40.10">
    <property type="entry name" value="Zinc/RING finger domain, C3HC4 (zinc finger)"/>
    <property type="match status" value="1"/>
</dbReference>
<reference evidence="1" key="2">
    <citation type="submission" date="2021-09" db="EMBL/GenBank/DDBJ databases">
        <authorList>
            <person name="Jia N."/>
            <person name="Wang J."/>
            <person name="Shi W."/>
            <person name="Du L."/>
            <person name="Sun Y."/>
            <person name="Zhan W."/>
            <person name="Jiang J."/>
            <person name="Wang Q."/>
            <person name="Zhang B."/>
            <person name="Ji P."/>
            <person name="Sakyi L.B."/>
            <person name="Cui X."/>
            <person name="Yuan T."/>
            <person name="Jiang B."/>
            <person name="Yang W."/>
            <person name="Lam T.T.-Y."/>
            <person name="Chang Q."/>
            <person name="Ding S."/>
            <person name="Wang X."/>
            <person name="Zhu J."/>
            <person name="Ruan X."/>
            <person name="Zhao L."/>
            <person name="Wei J."/>
            <person name="Que T."/>
            <person name="Du C."/>
            <person name="Cheng J."/>
            <person name="Dai P."/>
            <person name="Han X."/>
            <person name="Huang E."/>
            <person name="Gao Y."/>
            <person name="Liu J."/>
            <person name="Shao H."/>
            <person name="Ye R."/>
            <person name="Li L."/>
            <person name="Wei W."/>
            <person name="Wang X."/>
            <person name="Wang C."/>
            <person name="Huo Q."/>
            <person name="Li W."/>
            <person name="Guo W."/>
            <person name="Chen H."/>
            <person name="Chen S."/>
            <person name="Zhou L."/>
            <person name="Zhou L."/>
            <person name="Ni X."/>
            <person name="Tian J."/>
            <person name="Zhou Y."/>
            <person name="Sheng Y."/>
            <person name="Liu T."/>
            <person name="Pan Y."/>
            <person name="Xia L."/>
            <person name="Li J."/>
            <person name="Zhao F."/>
            <person name="Cao W."/>
        </authorList>
    </citation>
    <scope>NUCLEOTIDE SEQUENCE</scope>
    <source>
        <strain evidence="1">Rmic-2018</strain>
        <tissue evidence="1">Larvae</tissue>
    </source>
</reference>